<feature type="compositionally biased region" description="Polar residues" evidence="2">
    <location>
        <begin position="315"/>
        <end position="331"/>
    </location>
</feature>
<dbReference type="PROSITE" id="PS00615">
    <property type="entry name" value="C_TYPE_LECTIN_1"/>
    <property type="match status" value="1"/>
</dbReference>
<evidence type="ECO:0000313" key="5">
    <source>
        <dbReference type="EMBL" id="KAJ8950570.1"/>
    </source>
</evidence>
<feature type="compositionally biased region" description="Acidic residues" evidence="2">
    <location>
        <begin position="232"/>
        <end position="242"/>
    </location>
</feature>
<keyword evidence="1" id="KW-1015">Disulfide bond</keyword>
<sequence>MSVKCVLPFLLSLCFCLGIPTGEITEHHAWGQGSEYPKVLSDHLGLNHLIVQWNAEGKIFLLNDNSTSSWFKANRICEKYNMQLVTIENEEKSDMIKHLLEKYTSPGAGMFWVAGSRLKDGETWSWPNQESYPNQIYTNWCPGEPNNAKGDELCIQVYRDHAWWNDERCTIPNSFICENIAKEDKFQDIANANDILDEEEKDTNSNSNKYYHLEPTDSSQQLLDYLDNSKDDSEEVEFDNYDSESPNSAPEVANDLSSVHTDLVDNIDKPSKTSIAADEVGVSPFESEAIVTESGSITEGNDWEDKNTGIDYGNSGLSKTTQDDVSAATSWSDKDNYNANYRSEKRTGDVYQRHRDYVPKEYY</sequence>
<feature type="signal peptide" evidence="3">
    <location>
        <begin position="1"/>
        <end position="18"/>
    </location>
</feature>
<dbReference type="AlphaFoldDB" id="A0AAV8YH45"/>
<protein>
    <recommendedName>
        <fullName evidence="4">C-type lectin domain-containing protein</fullName>
    </recommendedName>
</protein>
<dbReference type="Gene3D" id="3.10.100.10">
    <property type="entry name" value="Mannose-Binding Protein A, subunit A"/>
    <property type="match status" value="1"/>
</dbReference>
<dbReference type="SUPFAM" id="SSF56436">
    <property type="entry name" value="C-type lectin-like"/>
    <property type="match status" value="1"/>
</dbReference>
<feature type="compositionally biased region" description="Basic and acidic residues" evidence="2">
    <location>
        <begin position="332"/>
        <end position="363"/>
    </location>
</feature>
<dbReference type="InterPro" id="IPR018378">
    <property type="entry name" value="C-type_lectin_CS"/>
</dbReference>
<dbReference type="PROSITE" id="PS50041">
    <property type="entry name" value="C_TYPE_LECTIN_2"/>
    <property type="match status" value="1"/>
</dbReference>
<accession>A0AAV8YH45</accession>
<evidence type="ECO:0000256" key="1">
    <source>
        <dbReference type="ARBA" id="ARBA00023157"/>
    </source>
</evidence>
<dbReference type="EMBL" id="JAPWTK010000098">
    <property type="protein sequence ID" value="KAJ8950570.1"/>
    <property type="molecule type" value="Genomic_DNA"/>
</dbReference>
<dbReference type="InterPro" id="IPR050111">
    <property type="entry name" value="C-type_lectin/snaclec_domain"/>
</dbReference>
<feature type="region of interest" description="Disordered" evidence="2">
    <location>
        <begin position="298"/>
        <end position="363"/>
    </location>
</feature>
<dbReference type="InterPro" id="IPR016186">
    <property type="entry name" value="C-type_lectin-like/link_sf"/>
</dbReference>
<dbReference type="Pfam" id="PF00059">
    <property type="entry name" value="Lectin_C"/>
    <property type="match status" value="1"/>
</dbReference>
<comment type="caution">
    <text evidence="5">The sequence shown here is derived from an EMBL/GenBank/DDBJ whole genome shotgun (WGS) entry which is preliminary data.</text>
</comment>
<dbReference type="CDD" id="cd00037">
    <property type="entry name" value="CLECT"/>
    <property type="match status" value="1"/>
</dbReference>
<keyword evidence="6" id="KW-1185">Reference proteome</keyword>
<feature type="region of interest" description="Disordered" evidence="2">
    <location>
        <begin position="230"/>
        <end position="253"/>
    </location>
</feature>
<name>A0AAV8YH45_9CUCU</name>
<proteinExistence type="predicted"/>
<organism evidence="5 6">
    <name type="scientific">Aromia moschata</name>
    <dbReference type="NCBI Taxonomy" id="1265417"/>
    <lineage>
        <taxon>Eukaryota</taxon>
        <taxon>Metazoa</taxon>
        <taxon>Ecdysozoa</taxon>
        <taxon>Arthropoda</taxon>
        <taxon>Hexapoda</taxon>
        <taxon>Insecta</taxon>
        <taxon>Pterygota</taxon>
        <taxon>Neoptera</taxon>
        <taxon>Endopterygota</taxon>
        <taxon>Coleoptera</taxon>
        <taxon>Polyphaga</taxon>
        <taxon>Cucujiformia</taxon>
        <taxon>Chrysomeloidea</taxon>
        <taxon>Cerambycidae</taxon>
        <taxon>Cerambycinae</taxon>
        <taxon>Callichromatini</taxon>
        <taxon>Aromia</taxon>
    </lineage>
</organism>
<keyword evidence="3" id="KW-0732">Signal</keyword>
<evidence type="ECO:0000313" key="6">
    <source>
        <dbReference type="Proteomes" id="UP001162162"/>
    </source>
</evidence>
<reference evidence="5" key="1">
    <citation type="journal article" date="2023" name="Insect Mol. Biol.">
        <title>Genome sequencing provides insights into the evolution of gene families encoding plant cell wall-degrading enzymes in longhorned beetles.</title>
        <authorList>
            <person name="Shin N.R."/>
            <person name="Okamura Y."/>
            <person name="Kirsch R."/>
            <person name="Pauchet Y."/>
        </authorList>
    </citation>
    <scope>NUCLEOTIDE SEQUENCE</scope>
    <source>
        <strain evidence="5">AMC_N1</strain>
    </source>
</reference>
<dbReference type="InterPro" id="IPR001304">
    <property type="entry name" value="C-type_lectin-like"/>
</dbReference>
<dbReference type="InterPro" id="IPR016187">
    <property type="entry name" value="CTDL_fold"/>
</dbReference>
<evidence type="ECO:0000256" key="3">
    <source>
        <dbReference type="SAM" id="SignalP"/>
    </source>
</evidence>
<dbReference type="SMART" id="SM00034">
    <property type="entry name" value="CLECT"/>
    <property type="match status" value="1"/>
</dbReference>
<evidence type="ECO:0000256" key="2">
    <source>
        <dbReference type="SAM" id="MobiDB-lite"/>
    </source>
</evidence>
<feature type="chain" id="PRO_5043810011" description="C-type lectin domain-containing protein" evidence="3">
    <location>
        <begin position="19"/>
        <end position="363"/>
    </location>
</feature>
<feature type="domain" description="C-type lectin" evidence="4">
    <location>
        <begin position="55"/>
        <end position="178"/>
    </location>
</feature>
<dbReference type="PANTHER" id="PTHR22803">
    <property type="entry name" value="MANNOSE, PHOSPHOLIPASE, LECTIN RECEPTOR RELATED"/>
    <property type="match status" value="1"/>
</dbReference>
<dbReference type="Proteomes" id="UP001162162">
    <property type="component" value="Unassembled WGS sequence"/>
</dbReference>
<evidence type="ECO:0000259" key="4">
    <source>
        <dbReference type="PROSITE" id="PS50041"/>
    </source>
</evidence>
<gene>
    <name evidence="5" type="ORF">NQ318_015703</name>
</gene>